<keyword evidence="1" id="KW-0472">Membrane</keyword>
<name>A0ABP6L3R3_9ACTN</name>
<dbReference type="PROSITE" id="PS51257">
    <property type="entry name" value="PROKAR_LIPOPROTEIN"/>
    <property type="match status" value="1"/>
</dbReference>
<dbReference type="EMBL" id="BAAAVS010000019">
    <property type="protein sequence ID" value="GAA3031926.1"/>
    <property type="molecule type" value="Genomic_DNA"/>
</dbReference>
<feature type="transmembrane region" description="Helical" evidence="1">
    <location>
        <begin position="46"/>
        <end position="69"/>
    </location>
</feature>
<evidence type="ECO:0000313" key="2">
    <source>
        <dbReference type="EMBL" id="GAA3031926.1"/>
    </source>
</evidence>
<feature type="transmembrane region" description="Helical" evidence="1">
    <location>
        <begin position="76"/>
        <end position="94"/>
    </location>
</feature>
<evidence type="ECO:0000313" key="3">
    <source>
        <dbReference type="Proteomes" id="UP001501035"/>
    </source>
</evidence>
<accession>A0ABP6L3R3</accession>
<feature type="transmembrane region" description="Helical" evidence="1">
    <location>
        <begin position="12"/>
        <end position="34"/>
    </location>
</feature>
<dbReference type="RefSeq" id="WP_290712953.1">
    <property type="nucleotide sequence ID" value="NZ_BAAAVS010000019.1"/>
</dbReference>
<keyword evidence="1" id="KW-0812">Transmembrane</keyword>
<proteinExistence type="predicted"/>
<dbReference type="Proteomes" id="UP001501035">
    <property type="component" value="Unassembled WGS sequence"/>
</dbReference>
<gene>
    <name evidence="2" type="ORF">GCM10010528_11410</name>
</gene>
<sequence length="137" mass="14147">MRLVIPVPRPIRWAGISIATQGCVGIVAAAILVIREAGGHHDDFASGYGLALWCSLIGLGVLAGGIALLRGKRWGRGIGVVAELLLLPVAYSLLTDSHQPFLGVPLGFWALATLAALFSASALAWASGPSTPTDPEP</sequence>
<keyword evidence="3" id="KW-1185">Reference proteome</keyword>
<protein>
    <recommendedName>
        <fullName evidence="4">Integral membrane protein</fullName>
    </recommendedName>
</protein>
<keyword evidence="1" id="KW-1133">Transmembrane helix</keyword>
<evidence type="ECO:0000256" key="1">
    <source>
        <dbReference type="SAM" id="Phobius"/>
    </source>
</evidence>
<reference evidence="3" key="1">
    <citation type="journal article" date="2019" name="Int. J. Syst. Evol. Microbiol.">
        <title>The Global Catalogue of Microorganisms (GCM) 10K type strain sequencing project: providing services to taxonomists for standard genome sequencing and annotation.</title>
        <authorList>
            <consortium name="The Broad Institute Genomics Platform"/>
            <consortium name="The Broad Institute Genome Sequencing Center for Infectious Disease"/>
            <person name="Wu L."/>
            <person name="Ma J."/>
        </authorList>
    </citation>
    <scope>NUCLEOTIDE SEQUENCE [LARGE SCALE GENOMIC DNA]</scope>
    <source>
        <strain evidence="3">JCM 14234</strain>
    </source>
</reference>
<comment type="caution">
    <text evidence="2">The sequence shown here is derived from an EMBL/GenBank/DDBJ whole genome shotgun (WGS) entry which is preliminary data.</text>
</comment>
<organism evidence="2 3">
    <name type="scientific">Gordonia defluvii</name>
    <dbReference type="NCBI Taxonomy" id="283718"/>
    <lineage>
        <taxon>Bacteria</taxon>
        <taxon>Bacillati</taxon>
        <taxon>Actinomycetota</taxon>
        <taxon>Actinomycetes</taxon>
        <taxon>Mycobacteriales</taxon>
        <taxon>Gordoniaceae</taxon>
        <taxon>Gordonia</taxon>
    </lineage>
</organism>
<evidence type="ECO:0008006" key="4">
    <source>
        <dbReference type="Google" id="ProtNLM"/>
    </source>
</evidence>
<feature type="transmembrane region" description="Helical" evidence="1">
    <location>
        <begin position="106"/>
        <end position="126"/>
    </location>
</feature>